<name>A0A8J3ADM0_9ACTN</name>
<reference evidence="2" key="2">
    <citation type="submission" date="2020-09" db="EMBL/GenBank/DDBJ databases">
        <authorList>
            <person name="Sun Q."/>
            <person name="Zhou Y."/>
        </authorList>
    </citation>
    <scope>NUCLEOTIDE SEQUENCE</scope>
    <source>
        <strain evidence="2">CGMCC 1.14988</strain>
    </source>
</reference>
<comment type="caution">
    <text evidence="2">The sequence shown here is derived from an EMBL/GenBank/DDBJ whole genome shotgun (WGS) entry which is preliminary data.</text>
</comment>
<dbReference type="PANTHER" id="PTHR35525:SF3">
    <property type="entry name" value="BLL6575 PROTEIN"/>
    <property type="match status" value="1"/>
</dbReference>
<proteinExistence type="predicted"/>
<dbReference type="InterPro" id="IPR010852">
    <property type="entry name" value="ABATE"/>
</dbReference>
<dbReference type="OrthoDB" id="3531194at2"/>
<reference evidence="2" key="1">
    <citation type="journal article" date="2014" name="Int. J. Syst. Evol. Microbiol.">
        <title>Complete genome sequence of Corynebacterium casei LMG S-19264T (=DSM 44701T), isolated from a smear-ripened cheese.</title>
        <authorList>
            <consortium name="US DOE Joint Genome Institute (JGI-PGF)"/>
            <person name="Walter F."/>
            <person name="Albersmeier A."/>
            <person name="Kalinowski J."/>
            <person name="Ruckert C."/>
        </authorList>
    </citation>
    <scope>NUCLEOTIDE SEQUENCE</scope>
    <source>
        <strain evidence="2">CGMCC 1.14988</strain>
    </source>
</reference>
<accession>A0A8J3ADM0</accession>
<dbReference type="AlphaFoldDB" id="A0A8J3ADM0"/>
<dbReference type="InterPro" id="IPR023286">
    <property type="entry name" value="ABATE_dom_sf"/>
</dbReference>
<evidence type="ECO:0000313" key="2">
    <source>
        <dbReference type="EMBL" id="GGI06156.1"/>
    </source>
</evidence>
<evidence type="ECO:0000313" key="3">
    <source>
        <dbReference type="Proteomes" id="UP000650511"/>
    </source>
</evidence>
<dbReference type="Pfam" id="PF07336">
    <property type="entry name" value="ABATE"/>
    <property type="match status" value="1"/>
</dbReference>
<dbReference type="Proteomes" id="UP000650511">
    <property type="component" value="Unassembled WGS sequence"/>
</dbReference>
<protein>
    <recommendedName>
        <fullName evidence="1">Zinc finger CGNR domain-containing protein</fullName>
    </recommendedName>
</protein>
<sequence length="183" mass="20411">MQFAHDTEVALDGAAALVNTARGGEERLTDPDALATFLDRERYSGTRRGDGAELATVRDLRDRIARLWDTEDVDQVVGIVNRVLSDAHALPQLIRHDGWDWHLHLTPRDAPLVDRIGTEIAMAVADLIRAQDLERLKRCAGEDCDAVFVDLSRNRSRRFCDLGNCANRAHVAAYRARKAGRAD</sequence>
<dbReference type="PANTHER" id="PTHR35525">
    <property type="entry name" value="BLL6575 PROTEIN"/>
    <property type="match status" value="1"/>
</dbReference>
<organism evidence="2 3">
    <name type="scientific">Egicoccus halophilus</name>
    <dbReference type="NCBI Taxonomy" id="1670830"/>
    <lineage>
        <taxon>Bacteria</taxon>
        <taxon>Bacillati</taxon>
        <taxon>Actinomycetota</taxon>
        <taxon>Nitriliruptoria</taxon>
        <taxon>Egicoccales</taxon>
        <taxon>Egicoccaceae</taxon>
        <taxon>Egicoccus</taxon>
    </lineage>
</organism>
<feature type="domain" description="Zinc finger CGNR" evidence="1">
    <location>
        <begin position="135"/>
        <end position="178"/>
    </location>
</feature>
<evidence type="ECO:0000259" key="1">
    <source>
        <dbReference type="Pfam" id="PF11706"/>
    </source>
</evidence>
<dbReference type="InterPro" id="IPR021005">
    <property type="entry name" value="Znf_CGNR"/>
</dbReference>
<dbReference type="Pfam" id="PF11706">
    <property type="entry name" value="zf-CGNR"/>
    <property type="match status" value="1"/>
</dbReference>
<gene>
    <name evidence="2" type="ORF">GCM10011354_17680</name>
</gene>
<dbReference type="EMBL" id="BMHA01000006">
    <property type="protein sequence ID" value="GGI06156.1"/>
    <property type="molecule type" value="Genomic_DNA"/>
</dbReference>
<dbReference type="RefSeq" id="WP_130650653.1">
    <property type="nucleotide sequence ID" value="NZ_BMHA01000006.1"/>
</dbReference>
<dbReference type="SUPFAM" id="SSF160904">
    <property type="entry name" value="Jann2411-like"/>
    <property type="match status" value="1"/>
</dbReference>
<dbReference type="Gene3D" id="1.10.3300.10">
    <property type="entry name" value="Jann2411-like domain"/>
    <property type="match status" value="1"/>
</dbReference>
<keyword evidence="3" id="KW-1185">Reference proteome</keyword>